<accession>A0A6J6T1E2</accession>
<dbReference type="InterPro" id="IPR017926">
    <property type="entry name" value="GATASE"/>
</dbReference>
<feature type="domain" description="Glutamine amidotransferase" evidence="1">
    <location>
        <begin position="55"/>
        <end position="196"/>
    </location>
</feature>
<dbReference type="Pfam" id="PF00117">
    <property type="entry name" value="GATase"/>
    <property type="match status" value="1"/>
</dbReference>
<dbReference type="PANTHER" id="PTHR42695">
    <property type="entry name" value="GLUTAMINE AMIDOTRANSFERASE YLR126C-RELATED"/>
    <property type="match status" value="1"/>
</dbReference>
<dbReference type="AlphaFoldDB" id="A0A6J6T1E2"/>
<dbReference type="InterPro" id="IPR029062">
    <property type="entry name" value="Class_I_gatase-like"/>
</dbReference>
<gene>
    <name evidence="2" type="ORF">UFOPK2809_00331</name>
</gene>
<dbReference type="Gene3D" id="3.40.50.880">
    <property type="match status" value="1"/>
</dbReference>
<dbReference type="EMBL" id="CAEZZA010000029">
    <property type="protein sequence ID" value="CAB4740743.1"/>
    <property type="molecule type" value="Genomic_DNA"/>
</dbReference>
<evidence type="ECO:0000259" key="1">
    <source>
        <dbReference type="Pfam" id="PF00117"/>
    </source>
</evidence>
<dbReference type="CDD" id="cd01741">
    <property type="entry name" value="GATase1_1"/>
    <property type="match status" value="1"/>
</dbReference>
<sequence>MRTDIGTGPNPVVLAIQNDQTDPPLLVGQWLAEAGITVQVIEACFGEQVPAAVPQGVHGVLALGGAMGAGDDGVAPWLVAERALIADATDRGIPVLGLCLGAQLLATATGGRVELGPVPEIGVVSVFRTLEGLVDPVIGAVGAPSDDIPAGQWHQDHIVALPDDGVLLLTNDVCRVQGFRVGDNSYGLQLHPEIDADTFASWAGLADEVLDRSGCDFDAECEQFRKSEADLIRAWRPMSRAWADLVWQYATPGSR</sequence>
<name>A0A6J6T1E2_9ZZZZ</name>
<evidence type="ECO:0000313" key="2">
    <source>
        <dbReference type="EMBL" id="CAB4740743.1"/>
    </source>
</evidence>
<dbReference type="PANTHER" id="PTHR42695:SF5">
    <property type="entry name" value="GLUTAMINE AMIDOTRANSFERASE YLR126C-RELATED"/>
    <property type="match status" value="1"/>
</dbReference>
<dbReference type="PROSITE" id="PS51273">
    <property type="entry name" value="GATASE_TYPE_1"/>
    <property type="match status" value="1"/>
</dbReference>
<reference evidence="2" key="1">
    <citation type="submission" date="2020-05" db="EMBL/GenBank/DDBJ databases">
        <authorList>
            <person name="Chiriac C."/>
            <person name="Salcher M."/>
            <person name="Ghai R."/>
            <person name="Kavagutti S V."/>
        </authorList>
    </citation>
    <scope>NUCLEOTIDE SEQUENCE</scope>
</reference>
<protein>
    <submittedName>
        <fullName evidence="2">Unannotated protein</fullName>
    </submittedName>
</protein>
<organism evidence="2">
    <name type="scientific">freshwater metagenome</name>
    <dbReference type="NCBI Taxonomy" id="449393"/>
    <lineage>
        <taxon>unclassified sequences</taxon>
        <taxon>metagenomes</taxon>
        <taxon>ecological metagenomes</taxon>
    </lineage>
</organism>
<dbReference type="GO" id="GO:0005829">
    <property type="term" value="C:cytosol"/>
    <property type="evidence" value="ECO:0007669"/>
    <property type="project" value="TreeGrafter"/>
</dbReference>
<dbReference type="SUPFAM" id="SSF52317">
    <property type="entry name" value="Class I glutamine amidotransferase-like"/>
    <property type="match status" value="1"/>
</dbReference>
<dbReference type="InterPro" id="IPR044992">
    <property type="entry name" value="ChyE-like"/>
</dbReference>
<proteinExistence type="predicted"/>